<dbReference type="RefSeq" id="WP_120196970.1">
    <property type="nucleotide sequence ID" value="NZ_MCIA01000017.1"/>
</dbReference>
<dbReference type="SUPFAM" id="SSF55729">
    <property type="entry name" value="Acyl-CoA N-acyltransferases (Nat)"/>
    <property type="match status" value="1"/>
</dbReference>
<reference evidence="2 3" key="1">
    <citation type="submission" date="2016-08" db="EMBL/GenBank/DDBJ databases">
        <title>A new outlook on sporulation: Clostridium algidixylanolyticum.</title>
        <authorList>
            <person name="Poppleton D.I."/>
            <person name="Gribaldo S."/>
        </authorList>
    </citation>
    <scope>NUCLEOTIDE SEQUENCE [LARGE SCALE GENOMIC DNA]</scope>
    <source>
        <strain evidence="2 3">SPL73</strain>
    </source>
</reference>
<evidence type="ECO:0000259" key="1">
    <source>
        <dbReference type="PROSITE" id="PS51186"/>
    </source>
</evidence>
<dbReference type="GO" id="GO:0016747">
    <property type="term" value="F:acyltransferase activity, transferring groups other than amino-acyl groups"/>
    <property type="evidence" value="ECO:0007669"/>
    <property type="project" value="InterPro"/>
</dbReference>
<dbReference type="Gene3D" id="3.40.630.30">
    <property type="match status" value="1"/>
</dbReference>
<dbReference type="Pfam" id="PF13302">
    <property type="entry name" value="Acetyltransf_3"/>
    <property type="match status" value="1"/>
</dbReference>
<keyword evidence="3" id="KW-1185">Reference proteome</keyword>
<dbReference type="PANTHER" id="PTHR43792:SF1">
    <property type="entry name" value="N-ACETYLTRANSFERASE DOMAIN-CONTAINING PROTEIN"/>
    <property type="match status" value="1"/>
</dbReference>
<dbReference type="Proteomes" id="UP000284277">
    <property type="component" value="Unassembled WGS sequence"/>
</dbReference>
<dbReference type="OrthoDB" id="9785602at2"/>
<feature type="domain" description="N-acetyltransferase" evidence="1">
    <location>
        <begin position="9"/>
        <end position="156"/>
    </location>
</feature>
<organism evidence="2 3">
    <name type="scientific">Lacrimispora algidixylanolytica</name>
    <dbReference type="NCBI Taxonomy" id="94868"/>
    <lineage>
        <taxon>Bacteria</taxon>
        <taxon>Bacillati</taxon>
        <taxon>Bacillota</taxon>
        <taxon>Clostridia</taxon>
        <taxon>Lachnospirales</taxon>
        <taxon>Lachnospiraceae</taxon>
        <taxon>Lacrimispora</taxon>
    </lineage>
</organism>
<dbReference type="AlphaFoldDB" id="A0A419T212"/>
<dbReference type="EMBL" id="MCIA01000017">
    <property type="protein sequence ID" value="RKD31604.1"/>
    <property type="molecule type" value="Genomic_DNA"/>
</dbReference>
<comment type="caution">
    <text evidence="2">The sequence shown here is derived from an EMBL/GenBank/DDBJ whole genome shotgun (WGS) entry which is preliminary data.</text>
</comment>
<dbReference type="InterPro" id="IPR016181">
    <property type="entry name" value="Acyl_CoA_acyltransferase"/>
</dbReference>
<dbReference type="InterPro" id="IPR051531">
    <property type="entry name" value="N-acetyltransferase"/>
</dbReference>
<accession>A0A419T212</accession>
<proteinExistence type="predicted"/>
<dbReference type="PROSITE" id="PS51186">
    <property type="entry name" value="GNAT"/>
    <property type="match status" value="1"/>
</dbReference>
<gene>
    <name evidence="2" type="ORF">BET01_19955</name>
</gene>
<dbReference type="InterPro" id="IPR000182">
    <property type="entry name" value="GNAT_dom"/>
</dbReference>
<keyword evidence="2" id="KW-0808">Transferase</keyword>
<name>A0A419T212_9FIRM</name>
<evidence type="ECO:0000313" key="2">
    <source>
        <dbReference type="EMBL" id="RKD31604.1"/>
    </source>
</evidence>
<sequence>MKEIVTERLIIRRFQPEDWQDLYEYLSDEEVVRYEPYGVHTMDQAKETAVKRASNESFYGVCLKKTGKLIGNLYLGKADFDTWELGYVFNRSYQGQGFAYESAKALLDYVFEHLGARRIVAMCNPDNHRSWKLMERLSMRREGLLIQNIYFKKNKDGEPIWSNTYEYGILKDEWCNL</sequence>
<dbReference type="PANTHER" id="PTHR43792">
    <property type="entry name" value="GNAT FAMILY, PUTATIVE (AFU_ORTHOLOGUE AFUA_3G00765)-RELATED-RELATED"/>
    <property type="match status" value="1"/>
</dbReference>
<protein>
    <submittedName>
        <fullName evidence="2">GNAT family N-acetyltransferase</fullName>
    </submittedName>
</protein>
<evidence type="ECO:0000313" key="3">
    <source>
        <dbReference type="Proteomes" id="UP000284277"/>
    </source>
</evidence>